<evidence type="ECO:0000256" key="1">
    <source>
        <dbReference type="SAM" id="MobiDB-lite"/>
    </source>
</evidence>
<evidence type="ECO:0000313" key="2">
    <source>
        <dbReference type="EMBL" id="PWL19148.1"/>
    </source>
</evidence>
<evidence type="ECO:0000313" key="3">
    <source>
        <dbReference type="Proteomes" id="UP000245865"/>
    </source>
</evidence>
<reference evidence="2 3" key="1">
    <citation type="submission" date="2018-05" db="EMBL/GenBank/DDBJ databases">
        <title>Comparative genomic sequence analysis between strain HN4 and CCM 8460T (Falsochrobactrum ovis) will provide more evidence to prove that HN4 is a new species of Falsochrobactrum.</title>
        <authorList>
            <person name="Lyu W."/>
            <person name="Sun L."/>
            <person name="Yao L."/>
        </authorList>
    </citation>
    <scope>NUCLEOTIDE SEQUENCE [LARGE SCALE GENOMIC DNA]</scope>
    <source>
        <strain evidence="2 3">HN4</strain>
    </source>
</reference>
<dbReference type="AlphaFoldDB" id="A0A316JCX9"/>
<dbReference type="RefSeq" id="WP_109704540.1">
    <property type="nucleotide sequence ID" value="NZ_QGDB01000001.1"/>
</dbReference>
<sequence length="189" mass="21197">MMSKGLRKPEWAGRELRLDPFHFPQVVTYAADDGQADVTFTINERGAVIRQVLPSSGLPMSLALPINAFKGVAARAVEDEYGEITVTLELMHEDADLSVPLLVAHDLTDVAADWRAWAQAFNLPMLLVEEDGIARPLYESTGPVRTKEPQARRQGQEPRRRRPRFLARRKTGTLGVRMVIEGREIIARN</sequence>
<proteinExistence type="predicted"/>
<protein>
    <submittedName>
        <fullName evidence="2">Uncharacterized protein</fullName>
    </submittedName>
</protein>
<feature type="region of interest" description="Disordered" evidence="1">
    <location>
        <begin position="138"/>
        <end position="164"/>
    </location>
</feature>
<dbReference type="EMBL" id="QGDB01000001">
    <property type="protein sequence ID" value="PWL19148.1"/>
    <property type="molecule type" value="Genomic_DNA"/>
</dbReference>
<dbReference type="Pfam" id="PF19596">
    <property type="entry name" value="DUF6101"/>
    <property type="match status" value="1"/>
</dbReference>
<comment type="caution">
    <text evidence="2">The sequence shown here is derived from an EMBL/GenBank/DDBJ whole genome shotgun (WGS) entry which is preliminary data.</text>
</comment>
<dbReference type="OrthoDB" id="8449893at2"/>
<keyword evidence="3" id="KW-1185">Reference proteome</keyword>
<feature type="compositionally biased region" description="Basic and acidic residues" evidence="1">
    <location>
        <begin position="145"/>
        <end position="158"/>
    </location>
</feature>
<gene>
    <name evidence="2" type="ORF">DKP76_00825</name>
</gene>
<name>A0A316JCX9_9HYPH</name>
<accession>A0A316JCX9</accession>
<organism evidence="2 3">
    <name type="scientific">Falsochrobactrum shanghaiense</name>
    <dbReference type="NCBI Taxonomy" id="2201899"/>
    <lineage>
        <taxon>Bacteria</taxon>
        <taxon>Pseudomonadati</taxon>
        <taxon>Pseudomonadota</taxon>
        <taxon>Alphaproteobacteria</taxon>
        <taxon>Hyphomicrobiales</taxon>
        <taxon>Brucellaceae</taxon>
        <taxon>Falsochrobactrum</taxon>
    </lineage>
</organism>
<dbReference type="Proteomes" id="UP000245865">
    <property type="component" value="Unassembled WGS sequence"/>
</dbReference>
<dbReference type="InterPro" id="IPR046083">
    <property type="entry name" value="DUF6101"/>
</dbReference>